<organism evidence="3 4">
    <name type="scientific">Altererythrobacter litoralis</name>
    <dbReference type="NCBI Taxonomy" id="3113904"/>
    <lineage>
        <taxon>Bacteria</taxon>
        <taxon>Pseudomonadati</taxon>
        <taxon>Pseudomonadota</taxon>
        <taxon>Alphaproteobacteria</taxon>
        <taxon>Sphingomonadales</taxon>
        <taxon>Erythrobacteraceae</taxon>
        <taxon>Altererythrobacter</taxon>
    </lineage>
</organism>
<dbReference type="SUPFAM" id="SSF51182">
    <property type="entry name" value="RmlC-like cupins"/>
    <property type="match status" value="1"/>
</dbReference>
<dbReference type="RefSeq" id="WP_354144788.1">
    <property type="nucleotide sequence ID" value="NZ_JAZDQV010000007.1"/>
</dbReference>
<evidence type="ECO:0000256" key="1">
    <source>
        <dbReference type="ARBA" id="ARBA00022723"/>
    </source>
</evidence>
<comment type="caution">
    <text evidence="3">The sequence shown here is derived from an EMBL/GenBank/DDBJ whole genome shotgun (WGS) entry which is preliminary data.</text>
</comment>
<dbReference type="PANTHER" id="PTHR42742:SF3">
    <property type="entry name" value="FRUCTOKINASE"/>
    <property type="match status" value="1"/>
</dbReference>
<gene>
    <name evidence="3" type="ORF">VRS74_08300</name>
</gene>
<dbReference type="CDD" id="cd07010">
    <property type="entry name" value="cupin_PMI_type_I_N_bac"/>
    <property type="match status" value="1"/>
</dbReference>
<dbReference type="InterPro" id="IPR051804">
    <property type="entry name" value="Carb_Metab_Reg_Kinase/Isom"/>
</dbReference>
<keyword evidence="3" id="KW-0413">Isomerase</keyword>
<evidence type="ECO:0000256" key="2">
    <source>
        <dbReference type="ARBA" id="ARBA00022833"/>
    </source>
</evidence>
<dbReference type="PANTHER" id="PTHR42742">
    <property type="entry name" value="TRANSCRIPTIONAL REPRESSOR MPRA"/>
    <property type="match status" value="1"/>
</dbReference>
<evidence type="ECO:0000313" key="4">
    <source>
        <dbReference type="Proteomes" id="UP001343492"/>
    </source>
</evidence>
<dbReference type="EMBL" id="JAZDQV010000007">
    <property type="protein sequence ID" value="MEE1877681.1"/>
    <property type="molecule type" value="Genomic_DNA"/>
</dbReference>
<dbReference type="GO" id="GO:0016853">
    <property type="term" value="F:isomerase activity"/>
    <property type="evidence" value="ECO:0007669"/>
    <property type="project" value="UniProtKB-KW"/>
</dbReference>
<dbReference type="InterPro" id="IPR011051">
    <property type="entry name" value="RmlC_Cupin_sf"/>
</dbReference>
<dbReference type="Gene3D" id="2.60.120.10">
    <property type="entry name" value="Jelly Rolls"/>
    <property type="match status" value="1"/>
</dbReference>
<name>A0ABU7GHH3_9SPHN</name>
<dbReference type="Proteomes" id="UP001343492">
    <property type="component" value="Unassembled WGS sequence"/>
</dbReference>
<sequence length="273" mass="29824">MNPHPTLLQRKCVPKPWGRLRLPHPFEGAASEQIGEVWFDDAGTTQDLLVKYLFTSDKLSIQVHPSDDLARQSGLASGKEECWIVIDADPGAALGIGTKVPLSPQELRAAAIDGSIEQLMDWKPVSRGDFFYIPPGTVHAIGAGVSIIEVQQNADVTYRLYDYGRPRDLHLDDGIKAATAKPYDERMHSRIDFACEARIFDGPKFGLWIMSDWPADGLSGEAVQIIPLRGQVSIRQGSGHGVTAQAGDCVLCQPLARLHASPDFICIMAQAKV</sequence>
<reference evidence="3 4" key="1">
    <citation type="submission" date="2024-01" db="EMBL/GenBank/DDBJ databases">
        <title>The genome sequence of Erythrobacteraceae sp. strain 1XM1-14.</title>
        <authorList>
            <person name="Liu Y."/>
        </authorList>
    </citation>
    <scope>NUCLEOTIDE SEQUENCE [LARGE SCALE GENOMIC DNA]</scope>
    <source>
        <strain evidence="3 4">1XM1-14</strain>
    </source>
</reference>
<keyword evidence="2" id="KW-0862">Zinc</keyword>
<accession>A0ABU7GHH3</accession>
<proteinExistence type="predicted"/>
<keyword evidence="1" id="KW-0479">Metal-binding</keyword>
<keyword evidence="4" id="KW-1185">Reference proteome</keyword>
<dbReference type="InterPro" id="IPR014710">
    <property type="entry name" value="RmlC-like_jellyroll"/>
</dbReference>
<protein>
    <submittedName>
        <fullName evidence="3">Class I mannose-6-phosphate isomerase</fullName>
    </submittedName>
</protein>
<evidence type="ECO:0000313" key="3">
    <source>
        <dbReference type="EMBL" id="MEE1877681.1"/>
    </source>
</evidence>